<dbReference type="GO" id="GO:0009425">
    <property type="term" value="C:bacterial-type flagellum basal body"/>
    <property type="evidence" value="ECO:0007669"/>
    <property type="project" value="InterPro"/>
</dbReference>
<comment type="function">
    <text evidence="1 10">Controls the rotational direction of flagella during chemotaxis.</text>
</comment>
<evidence type="ECO:0000256" key="3">
    <source>
        <dbReference type="ARBA" id="ARBA00008281"/>
    </source>
</evidence>
<comment type="similarity">
    <text evidence="3 10">Belongs to the FliL family.</text>
</comment>
<dbReference type="STRING" id="673.AL542_08825"/>
<dbReference type="GO" id="GO:0005886">
    <property type="term" value="C:plasma membrane"/>
    <property type="evidence" value="ECO:0007669"/>
    <property type="project" value="UniProtKB-SubCell"/>
</dbReference>
<evidence type="ECO:0000256" key="6">
    <source>
        <dbReference type="ARBA" id="ARBA00022692"/>
    </source>
</evidence>
<evidence type="ECO:0000256" key="9">
    <source>
        <dbReference type="ARBA" id="ARBA00023136"/>
    </source>
</evidence>
<evidence type="ECO:0000256" key="8">
    <source>
        <dbReference type="ARBA" id="ARBA00022989"/>
    </source>
</evidence>
<dbReference type="GO" id="GO:0071978">
    <property type="term" value="P:bacterial-type flagellum-dependent swarming motility"/>
    <property type="evidence" value="ECO:0007669"/>
    <property type="project" value="TreeGrafter"/>
</dbReference>
<dbReference type="KEGG" id="gho:AL542_08825"/>
<keyword evidence="7 10" id="KW-0283">Flagellar rotation</keyword>
<dbReference type="RefSeq" id="WP_005501539.1">
    <property type="nucleotide sequence ID" value="NZ_CABMOB010000001.1"/>
</dbReference>
<evidence type="ECO:0000256" key="5">
    <source>
        <dbReference type="ARBA" id="ARBA00022500"/>
    </source>
</evidence>
<evidence type="ECO:0000256" key="10">
    <source>
        <dbReference type="RuleBase" id="RU364125"/>
    </source>
</evidence>
<feature type="transmembrane region" description="Helical" evidence="10">
    <location>
        <begin position="16"/>
        <end position="36"/>
    </location>
</feature>
<evidence type="ECO:0000256" key="2">
    <source>
        <dbReference type="ARBA" id="ARBA00004162"/>
    </source>
</evidence>
<evidence type="ECO:0000256" key="4">
    <source>
        <dbReference type="ARBA" id="ARBA00022475"/>
    </source>
</evidence>
<sequence length="163" mass="18402">MTNTALEEQPKSKSRLIVVVAGVVFLLLAVGGWLFYAQWKESVVEVKEETEVAPTAMVKKPKFLSMPRFVVSLEGGSRLHYLMLEMSLMSYEEDDLKKMEDMMPVLRNTVVKLLNGKHFNELSKAGALPALEEDIRNALQERMNEMTGGKGVERVLITKMVIQ</sequence>
<keyword evidence="5 10" id="KW-0145">Chemotaxis</keyword>
<dbReference type="GO" id="GO:0006935">
    <property type="term" value="P:chemotaxis"/>
    <property type="evidence" value="ECO:0007669"/>
    <property type="project" value="UniProtKB-KW"/>
</dbReference>
<dbReference type="PANTHER" id="PTHR35091">
    <property type="entry name" value="FLAGELLAR PROTEIN FLIL"/>
    <property type="match status" value="1"/>
</dbReference>
<protein>
    <recommendedName>
        <fullName evidence="10">Flagellar protein FliL</fullName>
    </recommendedName>
</protein>
<evidence type="ECO:0000313" key="12">
    <source>
        <dbReference type="Proteomes" id="UP000254512"/>
    </source>
</evidence>
<dbReference type="PANTHER" id="PTHR35091:SF2">
    <property type="entry name" value="FLAGELLAR PROTEIN FLIL"/>
    <property type="match status" value="1"/>
</dbReference>
<keyword evidence="9 10" id="KW-0472">Membrane</keyword>
<dbReference type="Pfam" id="PF03748">
    <property type="entry name" value="FliL"/>
    <property type="match status" value="1"/>
</dbReference>
<name>A0A377HJD8_GRIHO</name>
<evidence type="ECO:0000313" key="11">
    <source>
        <dbReference type="EMBL" id="STO55855.1"/>
    </source>
</evidence>
<gene>
    <name evidence="11" type="ORF">NCTC11645_00157</name>
</gene>
<organism evidence="11 12">
    <name type="scientific">Grimontia hollisae</name>
    <name type="common">Vibrio hollisae</name>
    <dbReference type="NCBI Taxonomy" id="673"/>
    <lineage>
        <taxon>Bacteria</taxon>
        <taxon>Pseudomonadati</taxon>
        <taxon>Pseudomonadota</taxon>
        <taxon>Gammaproteobacteria</taxon>
        <taxon>Vibrionales</taxon>
        <taxon>Vibrionaceae</taxon>
        <taxon>Grimontia</taxon>
    </lineage>
</organism>
<keyword evidence="11" id="KW-0969">Cilium</keyword>
<keyword evidence="10" id="KW-0997">Cell inner membrane</keyword>
<evidence type="ECO:0000256" key="1">
    <source>
        <dbReference type="ARBA" id="ARBA00002254"/>
    </source>
</evidence>
<keyword evidence="6 10" id="KW-0812">Transmembrane</keyword>
<dbReference type="Proteomes" id="UP000254512">
    <property type="component" value="Unassembled WGS sequence"/>
</dbReference>
<dbReference type="GeneID" id="58896021"/>
<dbReference type="AlphaFoldDB" id="A0A377HJD8"/>
<dbReference type="EMBL" id="UGHD01000002">
    <property type="protein sequence ID" value="STO55855.1"/>
    <property type="molecule type" value="Genomic_DNA"/>
</dbReference>
<accession>A0A377HJD8</accession>
<evidence type="ECO:0000256" key="7">
    <source>
        <dbReference type="ARBA" id="ARBA00022779"/>
    </source>
</evidence>
<keyword evidence="11" id="KW-0966">Cell projection</keyword>
<dbReference type="InterPro" id="IPR005503">
    <property type="entry name" value="FliL"/>
</dbReference>
<keyword evidence="11" id="KW-0282">Flagellum</keyword>
<keyword evidence="8 10" id="KW-1133">Transmembrane helix</keyword>
<proteinExistence type="inferred from homology"/>
<reference evidence="11 12" key="1">
    <citation type="submission" date="2018-06" db="EMBL/GenBank/DDBJ databases">
        <authorList>
            <consortium name="Pathogen Informatics"/>
            <person name="Doyle S."/>
        </authorList>
    </citation>
    <scope>NUCLEOTIDE SEQUENCE [LARGE SCALE GENOMIC DNA]</scope>
    <source>
        <strain evidence="11 12">NCTC11645</strain>
    </source>
</reference>
<comment type="subcellular location">
    <subcellularLocation>
        <location evidence="10">Cell inner membrane</location>
    </subcellularLocation>
    <subcellularLocation>
        <location evidence="2">Cell membrane</location>
        <topology evidence="2">Single-pass membrane protein</topology>
    </subcellularLocation>
</comment>
<keyword evidence="4" id="KW-1003">Cell membrane</keyword>